<name>A0A1L7I5B5_9FLAO</name>
<evidence type="ECO:0000313" key="2">
    <source>
        <dbReference type="Proteomes" id="UP000186230"/>
    </source>
</evidence>
<accession>A0A1L7I5B5</accession>
<dbReference type="RefSeq" id="WP_083644504.1">
    <property type="nucleotide sequence ID" value="NZ_AMRU01000006.1"/>
</dbReference>
<dbReference type="OrthoDB" id="47198at2"/>
<dbReference type="AlphaFoldDB" id="A0A1L7I5B5"/>
<protein>
    <submittedName>
        <fullName evidence="1">Uncharacterized protein</fullName>
    </submittedName>
</protein>
<gene>
    <name evidence="1" type="ORF">GRFL_2052</name>
</gene>
<evidence type="ECO:0000313" key="1">
    <source>
        <dbReference type="EMBL" id="APU68776.1"/>
    </source>
</evidence>
<organism evidence="1 2">
    <name type="scientific">Christiangramia flava JLT2011</name>
    <dbReference type="NCBI Taxonomy" id="1229726"/>
    <lineage>
        <taxon>Bacteria</taxon>
        <taxon>Pseudomonadati</taxon>
        <taxon>Bacteroidota</taxon>
        <taxon>Flavobacteriia</taxon>
        <taxon>Flavobacteriales</taxon>
        <taxon>Flavobacteriaceae</taxon>
        <taxon>Christiangramia</taxon>
    </lineage>
</organism>
<keyword evidence="2" id="KW-1185">Reference proteome</keyword>
<dbReference type="STRING" id="1229726.GRFL_2052"/>
<dbReference type="KEGG" id="gfl:GRFL_2052"/>
<reference evidence="1 2" key="1">
    <citation type="submission" date="2016-07" db="EMBL/GenBank/DDBJ databases">
        <title>Multi-omics approach to identify versatile polysaccharide utilization systems of a marine flavobacterium Gramella flava.</title>
        <authorList>
            <person name="Tang K."/>
        </authorList>
    </citation>
    <scope>NUCLEOTIDE SEQUENCE [LARGE SCALE GENOMIC DNA]</scope>
    <source>
        <strain evidence="1 2">JLT2011</strain>
    </source>
</reference>
<dbReference type="EMBL" id="CP016359">
    <property type="protein sequence ID" value="APU68776.1"/>
    <property type="molecule type" value="Genomic_DNA"/>
</dbReference>
<dbReference type="Proteomes" id="UP000186230">
    <property type="component" value="Chromosome"/>
</dbReference>
<proteinExistence type="predicted"/>
<sequence length="68" mass="7734">MKFYYSTTVPDEHGSIIIHRDNCLSLPQVDERLYLGIFANGNLAVEKARLAYQIQKLRICDCCGDEAL</sequence>